<feature type="compositionally biased region" description="Basic and acidic residues" evidence="4">
    <location>
        <begin position="859"/>
        <end position="869"/>
    </location>
</feature>
<dbReference type="GO" id="GO:0005829">
    <property type="term" value="C:cytosol"/>
    <property type="evidence" value="ECO:0007669"/>
    <property type="project" value="TreeGrafter"/>
</dbReference>
<dbReference type="GO" id="GO:0005524">
    <property type="term" value="F:ATP binding"/>
    <property type="evidence" value="ECO:0007669"/>
    <property type="project" value="UniProtKB-KW"/>
</dbReference>
<dbReference type="Pfam" id="PF02359">
    <property type="entry name" value="CDC48_N"/>
    <property type="match status" value="1"/>
</dbReference>
<dbReference type="Gene3D" id="2.40.40.20">
    <property type="match status" value="1"/>
</dbReference>
<dbReference type="InterPro" id="IPR003593">
    <property type="entry name" value="AAA+_ATPase"/>
</dbReference>
<dbReference type="Gene3D" id="6.10.20.150">
    <property type="match status" value="1"/>
</dbReference>
<dbReference type="SUPFAM" id="SSF50692">
    <property type="entry name" value="ADC-like"/>
    <property type="match status" value="1"/>
</dbReference>
<proteinExistence type="predicted"/>
<evidence type="ECO:0000259" key="6">
    <source>
        <dbReference type="SMART" id="SM01073"/>
    </source>
</evidence>
<evidence type="ECO:0000313" key="8">
    <source>
        <dbReference type="Proteomes" id="UP001230188"/>
    </source>
</evidence>
<dbReference type="GO" id="GO:0031593">
    <property type="term" value="F:polyubiquitin modification-dependent protein binding"/>
    <property type="evidence" value="ECO:0007669"/>
    <property type="project" value="TreeGrafter"/>
</dbReference>
<keyword evidence="1" id="KW-0677">Repeat</keyword>
<dbReference type="FunFam" id="3.40.50.300:FF:000018">
    <property type="entry name" value="Cell division control 48"/>
    <property type="match status" value="1"/>
</dbReference>
<evidence type="ECO:0000256" key="3">
    <source>
        <dbReference type="ARBA" id="ARBA00022840"/>
    </source>
</evidence>
<feature type="region of interest" description="Disordered" evidence="4">
    <location>
        <begin position="850"/>
        <end position="869"/>
    </location>
</feature>
<dbReference type="PROSITE" id="PS00674">
    <property type="entry name" value="AAA"/>
    <property type="match status" value="2"/>
</dbReference>
<dbReference type="PANTHER" id="PTHR23077:SF171">
    <property type="entry name" value="NUCLEAR VALOSIN-CONTAINING PROTEIN-LIKE"/>
    <property type="match status" value="1"/>
</dbReference>
<dbReference type="GO" id="GO:0005634">
    <property type="term" value="C:nucleus"/>
    <property type="evidence" value="ECO:0007669"/>
    <property type="project" value="TreeGrafter"/>
</dbReference>
<dbReference type="GO" id="GO:0097352">
    <property type="term" value="P:autophagosome maturation"/>
    <property type="evidence" value="ECO:0007669"/>
    <property type="project" value="TreeGrafter"/>
</dbReference>
<dbReference type="GO" id="GO:0016887">
    <property type="term" value="F:ATP hydrolysis activity"/>
    <property type="evidence" value="ECO:0007669"/>
    <property type="project" value="InterPro"/>
</dbReference>
<feature type="compositionally biased region" description="Acidic residues" evidence="4">
    <location>
        <begin position="43"/>
        <end position="71"/>
    </location>
</feature>
<feature type="domain" description="CDC48 N-terminal subdomain" evidence="6">
    <location>
        <begin position="81"/>
        <end position="165"/>
    </location>
</feature>
<dbReference type="Proteomes" id="UP001230188">
    <property type="component" value="Unassembled WGS sequence"/>
</dbReference>
<accession>A0AAD7XR32</accession>
<dbReference type="SMART" id="SM00382">
    <property type="entry name" value="AAA"/>
    <property type="match status" value="2"/>
</dbReference>
<gene>
    <name evidence="7" type="ORF">CTAYLR_002941</name>
</gene>
<dbReference type="GO" id="GO:0051228">
    <property type="term" value="P:mitotic spindle disassembly"/>
    <property type="evidence" value="ECO:0007669"/>
    <property type="project" value="TreeGrafter"/>
</dbReference>
<keyword evidence="3" id="KW-0067">ATP-binding</keyword>
<dbReference type="EMBL" id="JAQMWT010000055">
    <property type="protein sequence ID" value="KAJ8612274.1"/>
    <property type="molecule type" value="Genomic_DNA"/>
</dbReference>
<evidence type="ECO:0000256" key="1">
    <source>
        <dbReference type="ARBA" id="ARBA00022737"/>
    </source>
</evidence>
<dbReference type="InterPro" id="IPR003338">
    <property type="entry name" value="CDC4_N-term_subdom"/>
</dbReference>
<name>A0AAD7XR32_9STRA</name>
<dbReference type="SUPFAM" id="SSF52540">
    <property type="entry name" value="P-loop containing nucleoside triphosphate hydrolases"/>
    <property type="match status" value="2"/>
</dbReference>
<evidence type="ECO:0000259" key="5">
    <source>
        <dbReference type="SMART" id="SM00382"/>
    </source>
</evidence>
<dbReference type="InterPro" id="IPR009010">
    <property type="entry name" value="Asp_de-COase-like_dom_sf"/>
</dbReference>
<evidence type="ECO:0000313" key="7">
    <source>
        <dbReference type="EMBL" id="KAJ8612274.1"/>
    </source>
</evidence>
<feature type="region of interest" description="Disordered" evidence="4">
    <location>
        <begin position="18"/>
        <end position="74"/>
    </location>
</feature>
<dbReference type="GO" id="GO:0030970">
    <property type="term" value="P:retrograde protein transport, ER to cytosol"/>
    <property type="evidence" value="ECO:0007669"/>
    <property type="project" value="TreeGrafter"/>
</dbReference>
<dbReference type="Pfam" id="PF00004">
    <property type="entry name" value="AAA"/>
    <property type="match status" value="2"/>
</dbReference>
<dbReference type="InterPro" id="IPR050168">
    <property type="entry name" value="AAA_ATPase_domain"/>
</dbReference>
<dbReference type="Gene3D" id="3.10.330.10">
    <property type="match status" value="1"/>
</dbReference>
<dbReference type="Gene3D" id="1.10.8.60">
    <property type="match status" value="1"/>
</dbReference>
<feature type="compositionally biased region" description="Basic and acidic residues" evidence="4">
    <location>
        <begin position="24"/>
        <end position="42"/>
    </location>
</feature>
<feature type="domain" description="AAA+ ATPase" evidence="5">
    <location>
        <begin position="611"/>
        <end position="750"/>
    </location>
</feature>
<dbReference type="Gene3D" id="3.40.50.300">
    <property type="entry name" value="P-loop containing nucleotide triphosphate hydrolases"/>
    <property type="match status" value="2"/>
</dbReference>
<dbReference type="SMART" id="SM01073">
    <property type="entry name" value="CDC48_N"/>
    <property type="match status" value="1"/>
</dbReference>
<dbReference type="GO" id="GO:0034098">
    <property type="term" value="C:VCP-NPL4-UFD1 AAA ATPase complex"/>
    <property type="evidence" value="ECO:0007669"/>
    <property type="project" value="TreeGrafter"/>
</dbReference>
<dbReference type="InterPro" id="IPR003960">
    <property type="entry name" value="ATPase_AAA_CS"/>
</dbReference>
<dbReference type="InterPro" id="IPR041569">
    <property type="entry name" value="AAA_lid_3"/>
</dbReference>
<protein>
    <submittedName>
        <fullName evidence="7">Uncharacterized protein</fullName>
    </submittedName>
</protein>
<sequence>MVAAGAHVRRSPWVVRGGSSHVGGYKERPLEPREFVARRRESEEEEEEEVVELLDDEEDDESGMPGDEDEPQVGRLADSLTVVAAEEESDEDECALGLAEAKMEELELFEGDIVRVRSGRGRATYCVAAARDEEDVWMASMSRVSRGNCRCKVGDRVRVEAASPKYARRVSLAPFDDTLEAVGFPKNVHPDVLLERCVVPHFAKAAKPLVAGDRVECRVVAPEEEGEEEGEDEGVVVGGVVEFKILEVESVDEDDEGTEVVVVPSGDPEAVEFSIEAEDGRYLSRGRDDERLDEISYDDLGGVSKALATIRELIEAPLKRPEIFRAVGVAPPRGVLLYGAPGCGKTSIARAVAEETGAYFFLINGAEILSKTTGEAEANLRKAFEQARKHEPAIVFIDELDAVAPRRDKAQGAGDAEKRAVQTLCELLDELNLEHGNAAVVVLAATNRPNSIDSALRRFGRLDREVDVGVPDADGRLDILRVRTRNMRLGDDVRLEDVARDTHGFVGADIAQLCLEAALECVREAYGPGTEDRRKLLAGYAAPGPVLVRDRHFSRALDRVNPSALRETAASLPKASWADVGGLDDVKRELYETVQFPVEHGAKFKKFGLPPSRGVLFYGPPGCGKTLLAQAVARECGANFVSIKGPELLTMWFGESEANVRDLFDKARQSAPCILFFDEIDAIAMQRGSGKGGASEAGDRVINQILTEIDGVGARKDVFVVGATNRPEVLDAAITRPGRLDTLVYIPLPDEQSRRSIFKATLRRSPIAPDVDLAVLAKFTPGFSGADVAEVCKRAARFAIKDAVDATTAGDEDVPKLITRDHFEMAMATARRSVTDADLAKYDAYAAKAKGAPNAKDGGGLDKPFRFDD</sequence>
<evidence type="ECO:0000256" key="4">
    <source>
        <dbReference type="SAM" id="MobiDB-lite"/>
    </source>
</evidence>
<reference evidence="7" key="1">
    <citation type="submission" date="2023-01" db="EMBL/GenBank/DDBJ databases">
        <title>Metagenome sequencing of chrysophaentin producing Chrysophaeum taylorii.</title>
        <authorList>
            <person name="Davison J."/>
            <person name="Bewley C."/>
        </authorList>
    </citation>
    <scope>NUCLEOTIDE SEQUENCE</scope>
    <source>
        <strain evidence="7">NIES-1699</strain>
    </source>
</reference>
<keyword evidence="2" id="KW-0547">Nucleotide-binding</keyword>
<dbReference type="Pfam" id="PF17862">
    <property type="entry name" value="AAA_lid_3"/>
    <property type="match status" value="2"/>
</dbReference>
<dbReference type="PANTHER" id="PTHR23077">
    <property type="entry name" value="AAA-FAMILY ATPASE"/>
    <property type="match status" value="1"/>
</dbReference>
<keyword evidence="8" id="KW-1185">Reference proteome</keyword>
<dbReference type="AlphaFoldDB" id="A0AAD7XR32"/>
<dbReference type="FunFam" id="3.40.50.300:FF:000012">
    <property type="entry name" value="Transitional endoplasmic reticulum ATPase"/>
    <property type="match status" value="1"/>
</dbReference>
<dbReference type="InterPro" id="IPR027417">
    <property type="entry name" value="P-loop_NTPase"/>
</dbReference>
<dbReference type="InterPro" id="IPR003959">
    <property type="entry name" value="ATPase_AAA_core"/>
</dbReference>
<feature type="domain" description="AAA+ ATPase" evidence="5">
    <location>
        <begin position="331"/>
        <end position="472"/>
    </location>
</feature>
<comment type="caution">
    <text evidence="7">The sequence shown here is derived from an EMBL/GenBank/DDBJ whole genome shotgun (WGS) entry which is preliminary data.</text>
</comment>
<organism evidence="7 8">
    <name type="scientific">Chrysophaeum taylorii</name>
    <dbReference type="NCBI Taxonomy" id="2483200"/>
    <lineage>
        <taxon>Eukaryota</taxon>
        <taxon>Sar</taxon>
        <taxon>Stramenopiles</taxon>
        <taxon>Ochrophyta</taxon>
        <taxon>Pelagophyceae</taxon>
        <taxon>Pelagomonadales</taxon>
        <taxon>Pelagomonadaceae</taxon>
        <taxon>Chrysophaeum</taxon>
    </lineage>
</organism>
<evidence type="ECO:0000256" key="2">
    <source>
        <dbReference type="ARBA" id="ARBA00022741"/>
    </source>
</evidence>